<dbReference type="GO" id="GO:0006635">
    <property type="term" value="P:fatty acid beta-oxidation"/>
    <property type="evidence" value="ECO:0007669"/>
    <property type="project" value="TreeGrafter"/>
</dbReference>
<proteinExistence type="inferred from homology"/>
<accession>A0A7I8VIT5</accession>
<dbReference type="SUPFAM" id="SSF52096">
    <property type="entry name" value="ClpP/crotonase"/>
    <property type="match status" value="1"/>
</dbReference>
<comment type="similarity">
    <text evidence="3 18">Belongs to the enoyl-CoA hydratase/isomerase family.</text>
</comment>
<evidence type="ECO:0000256" key="4">
    <source>
        <dbReference type="ARBA" id="ARBA00011233"/>
    </source>
</evidence>
<comment type="catalytic activity">
    <reaction evidence="11">
        <text>(3Z)-decenoyl-CoA = (2E)-decenoyl-CoA</text>
        <dbReference type="Rhea" id="RHEA:77195"/>
        <dbReference type="ChEBI" id="CHEBI:61406"/>
        <dbReference type="ChEBI" id="CHEBI:195601"/>
    </reaction>
    <physiologicalReaction direction="left-to-right" evidence="11">
        <dbReference type="Rhea" id="RHEA:77196"/>
    </physiologicalReaction>
</comment>
<evidence type="ECO:0000313" key="19">
    <source>
        <dbReference type="EMBL" id="CAD5115181.1"/>
    </source>
</evidence>
<evidence type="ECO:0000256" key="9">
    <source>
        <dbReference type="ARBA" id="ARBA00023128"/>
    </source>
</evidence>
<evidence type="ECO:0000256" key="14">
    <source>
        <dbReference type="ARBA" id="ARBA00052542"/>
    </source>
</evidence>
<sequence length="581" mass="67322">MFLRNVMRKIASQKSLNGLAIKKNYFGTTSSLLDDFSINANEKTGVSVITMSKTPANSLNLEFIQELSMAIQKLNMEKSCRGIILTSSLPSIFSAGLDILEMYQPEPDRLEKFWTEFQEIWLALYSSPKTVMSAINGHSPAGGCIIALATDYRIMKPKFTIGLNETMLGIVAPFWAEDSMKAVIGQRRSEYSLQLGKLYTAEEALQINLIDEISDNPLQACEDEMMNWLKLPDHARTLTKFQNRGHIIEKMKKGRKEDLEKFVKFIPREGIQMALGTYLDNLKSRKKKQLKTCVSDVELIVRKIKYNLEDYTKTTFFYLGAQDGILAENLINSGCKKVIVTEHKKSNEEHLNEIQNRFREKFLRFTRFPNSRIIEEYKLDGLEEKNWHTQPKVAVILTLLTNDRSKLSLNSYLLRKQFPFNFGRTPIFLLTDNTESKVILMNETNLQTEKRIPSRALSYMFLYDRTLLAEIPRLKPSQKYTKLIKIQPKSDLVDLLYDEDKFKEAEVFLKHFFNKPYERVIPKIEKICPNLGSELIDMNITMLDRVKDLDFRIIGEIFRLVASNDNYSRNIIRVLSSRHEF</sequence>
<evidence type="ECO:0000256" key="7">
    <source>
        <dbReference type="ARBA" id="ARBA00022990"/>
    </source>
</evidence>
<reference evidence="19 20" key="1">
    <citation type="submission" date="2020-08" db="EMBL/GenBank/DDBJ databases">
        <authorList>
            <person name="Hejnol A."/>
        </authorList>
    </citation>
    <scope>NUCLEOTIDE SEQUENCE [LARGE SCALE GENOMIC DNA]</scope>
</reference>
<evidence type="ECO:0000256" key="8">
    <source>
        <dbReference type="ARBA" id="ARBA00023098"/>
    </source>
</evidence>
<keyword evidence="9" id="KW-0496">Mitochondrion</keyword>
<comment type="catalytic activity">
    <reaction evidence="14">
        <text>(3Z)-octenoyl-CoA = (2E)-octenoyl-CoA</text>
        <dbReference type="Rhea" id="RHEA:46044"/>
        <dbReference type="ChEBI" id="CHEBI:62242"/>
        <dbReference type="ChEBI" id="CHEBI:85640"/>
    </reaction>
    <physiologicalReaction direction="left-to-right" evidence="14">
        <dbReference type="Rhea" id="RHEA:46045"/>
    </physiologicalReaction>
</comment>
<evidence type="ECO:0000256" key="17">
    <source>
        <dbReference type="ARBA" id="ARBA00083575"/>
    </source>
</evidence>
<evidence type="ECO:0000256" key="13">
    <source>
        <dbReference type="ARBA" id="ARBA00052376"/>
    </source>
</evidence>
<evidence type="ECO:0000256" key="16">
    <source>
        <dbReference type="ARBA" id="ARBA00068317"/>
    </source>
</evidence>
<evidence type="ECO:0000256" key="3">
    <source>
        <dbReference type="ARBA" id="ARBA00005254"/>
    </source>
</evidence>
<evidence type="ECO:0000256" key="1">
    <source>
        <dbReference type="ARBA" id="ARBA00004305"/>
    </source>
</evidence>
<dbReference type="GO" id="GO:0005759">
    <property type="term" value="C:mitochondrial matrix"/>
    <property type="evidence" value="ECO:0007669"/>
    <property type="project" value="UniProtKB-SubCell"/>
</dbReference>
<evidence type="ECO:0000256" key="18">
    <source>
        <dbReference type="RuleBase" id="RU003707"/>
    </source>
</evidence>
<dbReference type="AlphaFoldDB" id="A0A7I8VIT5"/>
<comment type="pathway">
    <text evidence="2">Lipid metabolism; fatty acid beta-oxidation.</text>
</comment>
<dbReference type="PANTHER" id="PTHR11941:SF45">
    <property type="entry name" value="ENOYL-COA DELTA ISOMERASE 1, MITOCHONDRIAL"/>
    <property type="match status" value="1"/>
</dbReference>
<keyword evidence="10" id="KW-0413">Isomerase</keyword>
<dbReference type="Gene3D" id="6.10.250.170">
    <property type="match status" value="1"/>
</dbReference>
<keyword evidence="7" id="KW-0007">Acetylation</keyword>
<comment type="catalytic activity">
    <reaction evidence="12">
        <text>(2E)-tetradecenoyl-CoA = (3Z)-tetradecenoyl-CoA</text>
        <dbReference type="Rhea" id="RHEA:29847"/>
        <dbReference type="ChEBI" id="CHEBI:61405"/>
        <dbReference type="ChEBI" id="CHEBI:61968"/>
    </reaction>
    <physiologicalReaction direction="right-to-left" evidence="12">
        <dbReference type="Rhea" id="RHEA:29849"/>
    </physiologicalReaction>
</comment>
<evidence type="ECO:0000256" key="11">
    <source>
        <dbReference type="ARBA" id="ARBA00050938"/>
    </source>
</evidence>
<keyword evidence="20" id="KW-1185">Reference proteome</keyword>
<gene>
    <name evidence="19" type="ORF">DGYR_LOCUS3953</name>
</gene>
<name>A0A7I8VIT5_9ANNE</name>
<dbReference type="PANTHER" id="PTHR11941">
    <property type="entry name" value="ENOYL-COA HYDRATASE-RELATED"/>
    <property type="match status" value="1"/>
</dbReference>
<dbReference type="FunFam" id="3.90.226.10:FF:000034">
    <property type="entry name" value="Enoyl-CoA delta isomerase 1"/>
    <property type="match status" value="1"/>
</dbReference>
<dbReference type="PROSITE" id="PS00166">
    <property type="entry name" value="ENOYL_COA_HYDRATASE"/>
    <property type="match status" value="1"/>
</dbReference>
<comment type="subunit">
    <text evidence="4">Homotrimer.</text>
</comment>
<evidence type="ECO:0000256" key="12">
    <source>
        <dbReference type="ARBA" id="ARBA00051293"/>
    </source>
</evidence>
<dbReference type="EMBL" id="CAJFCJ010000006">
    <property type="protein sequence ID" value="CAD5115181.1"/>
    <property type="molecule type" value="Genomic_DNA"/>
</dbReference>
<protein>
    <recommendedName>
        <fullName evidence="16">Enoyl-CoA delta isomerase 1, mitochondrial</fullName>
    </recommendedName>
    <alternativeName>
        <fullName evidence="17">3,2-trans-enoyl-CoA isomerase</fullName>
    </alternativeName>
</protein>
<organism evidence="19 20">
    <name type="scientific">Dimorphilus gyrociliatus</name>
    <dbReference type="NCBI Taxonomy" id="2664684"/>
    <lineage>
        <taxon>Eukaryota</taxon>
        <taxon>Metazoa</taxon>
        <taxon>Spiralia</taxon>
        <taxon>Lophotrochozoa</taxon>
        <taxon>Annelida</taxon>
        <taxon>Polychaeta</taxon>
        <taxon>Polychaeta incertae sedis</taxon>
        <taxon>Dinophilidae</taxon>
        <taxon>Dimorphilus</taxon>
    </lineage>
</organism>
<comment type="catalytic activity">
    <reaction evidence="13">
        <text>(3Z)-dodecenoyl-CoA = (2E)-dodecenoyl-CoA</text>
        <dbReference type="Rhea" id="RHEA:23716"/>
        <dbReference type="ChEBI" id="CHEBI:57330"/>
        <dbReference type="ChEBI" id="CHEBI:58543"/>
        <dbReference type="EC" id="5.3.3.8"/>
    </reaction>
    <physiologicalReaction direction="left-to-right" evidence="13">
        <dbReference type="Rhea" id="RHEA:23717"/>
    </physiologicalReaction>
</comment>
<dbReference type="InterPro" id="IPR001753">
    <property type="entry name" value="Enoyl-CoA_hydra/iso"/>
</dbReference>
<comment type="function">
    <text evidence="15">Key enzyme of fatty acid beta-oxidation. Able to isomerize both 3-cis (3Z) and 3-trans (3E) double bonds into the 2-trans (2E) form in a range of enoyl-CoA species, with a preference for (3Z)-enoyl-CoAs over (3E)-enoyl-CoAs. The catalytic efficiency of this enzyme is not affected by the fatty acyl chain length.</text>
</comment>
<dbReference type="InterPro" id="IPR018376">
    <property type="entry name" value="Enoyl-CoA_hyd/isom_CS"/>
</dbReference>
<keyword evidence="5" id="KW-0276">Fatty acid metabolism</keyword>
<keyword evidence="6" id="KW-0809">Transit peptide</keyword>
<dbReference type="Gene3D" id="3.90.226.10">
    <property type="entry name" value="2-enoyl-CoA Hydratase, Chain A, domain 1"/>
    <property type="match status" value="1"/>
</dbReference>
<dbReference type="GO" id="GO:0004165">
    <property type="term" value="F:delta(3)-delta(2)-enoyl-CoA isomerase activity"/>
    <property type="evidence" value="ECO:0007669"/>
    <property type="project" value="UniProtKB-EC"/>
</dbReference>
<comment type="caution">
    <text evidence="19">The sequence shown here is derived from an EMBL/GenBank/DDBJ whole genome shotgun (WGS) entry which is preliminary data.</text>
</comment>
<comment type="subcellular location">
    <subcellularLocation>
        <location evidence="1">Mitochondrion matrix</location>
    </subcellularLocation>
</comment>
<evidence type="ECO:0000256" key="2">
    <source>
        <dbReference type="ARBA" id="ARBA00005005"/>
    </source>
</evidence>
<keyword evidence="8" id="KW-0443">Lipid metabolism</keyword>
<evidence type="ECO:0000256" key="5">
    <source>
        <dbReference type="ARBA" id="ARBA00022832"/>
    </source>
</evidence>
<dbReference type="Proteomes" id="UP000549394">
    <property type="component" value="Unassembled WGS sequence"/>
</dbReference>
<dbReference type="OrthoDB" id="1696280at2759"/>
<evidence type="ECO:0000256" key="10">
    <source>
        <dbReference type="ARBA" id="ARBA00023235"/>
    </source>
</evidence>
<evidence type="ECO:0000256" key="15">
    <source>
        <dbReference type="ARBA" id="ARBA00056147"/>
    </source>
</evidence>
<dbReference type="Pfam" id="PF00378">
    <property type="entry name" value="ECH_1"/>
    <property type="match status" value="1"/>
</dbReference>
<dbReference type="InterPro" id="IPR029045">
    <property type="entry name" value="ClpP/crotonase-like_dom_sf"/>
</dbReference>
<evidence type="ECO:0000256" key="6">
    <source>
        <dbReference type="ARBA" id="ARBA00022946"/>
    </source>
</evidence>
<evidence type="ECO:0000313" key="20">
    <source>
        <dbReference type="Proteomes" id="UP000549394"/>
    </source>
</evidence>
<dbReference type="CDD" id="cd06558">
    <property type="entry name" value="crotonase-like"/>
    <property type="match status" value="1"/>
</dbReference>